<evidence type="ECO:0000313" key="3">
    <source>
        <dbReference type="Proteomes" id="UP001205601"/>
    </source>
</evidence>
<accession>A0ABT2NSU2</accession>
<protein>
    <submittedName>
        <fullName evidence="2">Protein phosphatase 2C domain-containing protein</fullName>
    </submittedName>
</protein>
<gene>
    <name evidence="2" type="ORF">N5I32_19815</name>
</gene>
<comment type="caution">
    <text evidence="2">The sequence shown here is derived from an EMBL/GenBank/DDBJ whole genome shotgun (WGS) entry which is preliminary data.</text>
</comment>
<dbReference type="InterPro" id="IPR036457">
    <property type="entry name" value="PPM-type-like_dom_sf"/>
</dbReference>
<dbReference type="Pfam" id="PF13672">
    <property type="entry name" value="PP2C_2"/>
    <property type="match status" value="1"/>
</dbReference>
<evidence type="ECO:0000259" key="1">
    <source>
        <dbReference type="PROSITE" id="PS51746"/>
    </source>
</evidence>
<dbReference type="RefSeq" id="WP_261497679.1">
    <property type="nucleotide sequence ID" value="NZ_JAOCQF010000006.1"/>
</dbReference>
<dbReference type="CDD" id="cd00143">
    <property type="entry name" value="PP2Cc"/>
    <property type="match status" value="1"/>
</dbReference>
<evidence type="ECO:0000313" key="2">
    <source>
        <dbReference type="EMBL" id="MCT8331770.1"/>
    </source>
</evidence>
<proteinExistence type="predicted"/>
<dbReference type="Gene3D" id="3.60.40.10">
    <property type="entry name" value="PPM-type phosphatase domain"/>
    <property type="match status" value="1"/>
</dbReference>
<dbReference type="SMART" id="SM00331">
    <property type="entry name" value="PP2C_SIG"/>
    <property type="match status" value="1"/>
</dbReference>
<dbReference type="Proteomes" id="UP001205601">
    <property type="component" value="Unassembled WGS sequence"/>
</dbReference>
<dbReference type="EMBL" id="JAOCQF010000006">
    <property type="protein sequence ID" value="MCT8331770.1"/>
    <property type="molecule type" value="Genomic_DNA"/>
</dbReference>
<keyword evidence="3" id="KW-1185">Reference proteome</keyword>
<dbReference type="InterPro" id="IPR001932">
    <property type="entry name" value="PPM-type_phosphatase-like_dom"/>
</dbReference>
<sequence>MRYDVATAINKGKREYQEDAVATAFLKDHALGFAVLADGMGGHAAGDVASNIVVTEVSRGLKARLQPHALKDEDIPLILREVTTAANDTIASYVAANRDVAGMGTTLIAPVLLEDRLHWVSVGDSPLYVFSDGRLRQVNEDHSMAPQIDLMVRTGMLDPERARNHPDRNCLTSVLMGAPIPRIDCGKAPVALRPGDIIIASSDGLQFLSDAEIQQVVDRYKEDSCAELAKALMAEVQSLEDPDQDNISFAVIKVS</sequence>
<organism evidence="2 3">
    <name type="scientific">Albidovulum sediminis</name>
    <dbReference type="NCBI Taxonomy" id="3066345"/>
    <lineage>
        <taxon>Bacteria</taxon>
        <taxon>Pseudomonadati</taxon>
        <taxon>Pseudomonadota</taxon>
        <taxon>Alphaproteobacteria</taxon>
        <taxon>Rhodobacterales</taxon>
        <taxon>Paracoccaceae</taxon>
        <taxon>Albidovulum</taxon>
    </lineage>
</organism>
<dbReference type="SUPFAM" id="SSF81606">
    <property type="entry name" value="PP2C-like"/>
    <property type="match status" value="1"/>
</dbReference>
<reference evidence="3" key="1">
    <citation type="submission" date="2023-07" db="EMBL/GenBank/DDBJ databases">
        <title>Defluviimonas sediminis sp. nov., isolated from mangrove sediment.</title>
        <authorList>
            <person name="Liu L."/>
            <person name="Li J."/>
            <person name="Huang Y."/>
            <person name="Pan J."/>
            <person name="Li M."/>
        </authorList>
    </citation>
    <scope>NUCLEOTIDE SEQUENCE [LARGE SCALE GENOMIC DNA]</scope>
    <source>
        <strain evidence="3">FT324</strain>
    </source>
</reference>
<dbReference type="SMART" id="SM00332">
    <property type="entry name" value="PP2Cc"/>
    <property type="match status" value="1"/>
</dbReference>
<feature type="domain" description="PPM-type phosphatase" evidence="1">
    <location>
        <begin position="2"/>
        <end position="254"/>
    </location>
</feature>
<dbReference type="PROSITE" id="PS51746">
    <property type="entry name" value="PPM_2"/>
    <property type="match status" value="1"/>
</dbReference>
<name>A0ABT2NSU2_9RHOB</name>